<dbReference type="Proteomes" id="UP001597110">
    <property type="component" value="Unassembled WGS sequence"/>
</dbReference>
<reference evidence="2" key="1">
    <citation type="journal article" date="2019" name="Int. J. Syst. Evol. Microbiol.">
        <title>The Global Catalogue of Microorganisms (GCM) 10K type strain sequencing project: providing services to taxonomists for standard genome sequencing and annotation.</title>
        <authorList>
            <consortium name="The Broad Institute Genomics Platform"/>
            <consortium name="The Broad Institute Genome Sequencing Center for Infectious Disease"/>
            <person name="Wu L."/>
            <person name="Ma J."/>
        </authorList>
    </citation>
    <scope>NUCLEOTIDE SEQUENCE [LARGE SCALE GENOMIC DNA]</scope>
    <source>
        <strain evidence="2">CCUG 55585</strain>
    </source>
</reference>
<protein>
    <submittedName>
        <fullName evidence="1">Uncharacterized protein</fullName>
    </submittedName>
</protein>
<proteinExistence type="predicted"/>
<name>A0ABW2YGG2_9GAMM</name>
<sequence length="172" mass="18554">MNRITHLPMRSSWKTVVPIGSIKGLRPGLRQDDVILAVGQGAFAGNAMCRSMAATRKLHSGAGDAGVRGARSIAMGVFMGSWVTCLCGNRLHKNLFCGAGISHVVPEEWFEQDFDGMDGEGVVSRLVLVSERLIHCPQCARLVLVNDRDGDPVVRFYAPEEVSDSSEGRSLG</sequence>
<evidence type="ECO:0000313" key="2">
    <source>
        <dbReference type="Proteomes" id="UP001597110"/>
    </source>
</evidence>
<evidence type="ECO:0000313" key="1">
    <source>
        <dbReference type="EMBL" id="MFD0727525.1"/>
    </source>
</evidence>
<accession>A0ABW2YGG2</accession>
<keyword evidence="2" id="KW-1185">Reference proteome</keyword>
<organism evidence="1 2">
    <name type="scientific">Lysobacter brunescens</name>
    <dbReference type="NCBI Taxonomy" id="262323"/>
    <lineage>
        <taxon>Bacteria</taxon>
        <taxon>Pseudomonadati</taxon>
        <taxon>Pseudomonadota</taxon>
        <taxon>Gammaproteobacteria</taxon>
        <taxon>Lysobacterales</taxon>
        <taxon>Lysobacteraceae</taxon>
        <taxon>Lysobacter</taxon>
    </lineage>
</organism>
<gene>
    <name evidence="1" type="ORF">ACFQ0E_18170</name>
</gene>
<dbReference type="EMBL" id="JBHTIF010000006">
    <property type="protein sequence ID" value="MFD0727525.1"/>
    <property type="molecule type" value="Genomic_DNA"/>
</dbReference>
<comment type="caution">
    <text evidence="1">The sequence shown here is derived from an EMBL/GenBank/DDBJ whole genome shotgun (WGS) entry which is preliminary data.</text>
</comment>
<dbReference type="RefSeq" id="WP_386826286.1">
    <property type="nucleotide sequence ID" value="NZ_JBHTIF010000006.1"/>
</dbReference>